<keyword evidence="2" id="KW-0238">DNA-binding</keyword>
<dbReference type="PANTHER" id="PTHR43537:SF5">
    <property type="entry name" value="UXU OPERON TRANSCRIPTIONAL REGULATOR"/>
    <property type="match status" value="1"/>
</dbReference>
<feature type="domain" description="HTH gntR-type" evidence="4">
    <location>
        <begin position="13"/>
        <end position="81"/>
    </location>
</feature>
<dbReference type="PANTHER" id="PTHR43537">
    <property type="entry name" value="TRANSCRIPTIONAL REGULATOR, GNTR FAMILY"/>
    <property type="match status" value="1"/>
</dbReference>
<dbReference type="Proteomes" id="UP001470288">
    <property type="component" value="Unassembled WGS sequence"/>
</dbReference>
<dbReference type="SMART" id="SM00895">
    <property type="entry name" value="FCD"/>
    <property type="match status" value="1"/>
</dbReference>
<keyword evidence="3" id="KW-0804">Transcription</keyword>
<dbReference type="Gene3D" id="1.20.120.530">
    <property type="entry name" value="GntR ligand-binding domain-like"/>
    <property type="match status" value="1"/>
</dbReference>
<evidence type="ECO:0000313" key="5">
    <source>
        <dbReference type="EMBL" id="MEQ2577980.1"/>
    </source>
</evidence>
<name>A0ABV1HYH5_9FIRM</name>
<keyword evidence="1" id="KW-0805">Transcription regulation</keyword>
<dbReference type="InterPro" id="IPR036390">
    <property type="entry name" value="WH_DNA-bd_sf"/>
</dbReference>
<sequence>MDINELFKKDKRESAVDIVVNNIKQLLIERKLKPGDRLPSELEISEGMGVSRGSVREAMKILTAFGLVDIRVGNGTYICDTPGTKLMDSLLFSFFIANPDTKNLYELRKALEIDVLQLILVHYDENEDDRIALEENLEELSQLIAKGATPEKLQENDLAFHHLLGSCTTNPLLEQIYNIVIDFMEPSITATHKRQHGEYVYKVHSDMVDVIRTRNGERISEAVAASVDTWSSLQDL</sequence>
<reference evidence="5 6" key="1">
    <citation type="submission" date="2024-03" db="EMBL/GenBank/DDBJ databases">
        <title>Human intestinal bacterial collection.</title>
        <authorList>
            <person name="Pauvert C."/>
            <person name="Hitch T.C.A."/>
            <person name="Clavel T."/>
        </authorList>
    </citation>
    <scope>NUCLEOTIDE SEQUENCE [LARGE SCALE GENOMIC DNA]</scope>
    <source>
        <strain evidence="5 6">CLA-AA-H78B</strain>
    </source>
</reference>
<gene>
    <name evidence="5" type="ORF">WMO62_03860</name>
</gene>
<dbReference type="CDD" id="cd07377">
    <property type="entry name" value="WHTH_GntR"/>
    <property type="match status" value="1"/>
</dbReference>
<accession>A0ABV1HYH5</accession>
<comment type="caution">
    <text evidence="5">The sequence shown here is derived from an EMBL/GenBank/DDBJ whole genome shotgun (WGS) entry which is preliminary data.</text>
</comment>
<dbReference type="InterPro" id="IPR000524">
    <property type="entry name" value="Tscrpt_reg_HTH_GntR"/>
</dbReference>
<dbReference type="InterPro" id="IPR011711">
    <property type="entry name" value="GntR_C"/>
</dbReference>
<evidence type="ECO:0000259" key="4">
    <source>
        <dbReference type="PROSITE" id="PS50949"/>
    </source>
</evidence>
<keyword evidence="6" id="KW-1185">Reference proteome</keyword>
<dbReference type="PRINTS" id="PR00035">
    <property type="entry name" value="HTHGNTR"/>
</dbReference>
<dbReference type="Pfam" id="PF07729">
    <property type="entry name" value="FCD"/>
    <property type="match status" value="1"/>
</dbReference>
<evidence type="ECO:0000256" key="2">
    <source>
        <dbReference type="ARBA" id="ARBA00023125"/>
    </source>
</evidence>
<dbReference type="SUPFAM" id="SSF48008">
    <property type="entry name" value="GntR ligand-binding domain-like"/>
    <property type="match status" value="1"/>
</dbReference>
<dbReference type="InterPro" id="IPR036388">
    <property type="entry name" value="WH-like_DNA-bd_sf"/>
</dbReference>
<dbReference type="PROSITE" id="PS50949">
    <property type="entry name" value="HTH_GNTR"/>
    <property type="match status" value="1"/>
</dbReference>
<proteinExistence type="predicted"/>
<evidence type="ECO:0000256" key="3">
    <source>
        <dbReference type="ARBA" id="ARBA00023163"/>
    </source>
</evidence>
<dbReference type="RefSeq" id="WP_349143865.1">
    <property type="nucleotide sequence ID" value="NZ_JBBMFC010000005.1"/>
</dbReference>
<dbReference type="SUPFAM" id="SSF46785">
    <property type="entry name" value="Winged helix' DNA-binding domain"/>
    <property type="match status" value="1"/>
</dbReference>
<dbReference type="Gene3D" id="1.10.10.10">
    <property type="entry name" value="Winged helix-like DNA-binding domain superfamily/Winged helix DNA-binding domain"/>
    <property type="match status" value="1"/>
</dbReference>
<organism evidence="5 6">
    <name type="scientific">Hominiventricola aquisgranensis</name>
    <dbReference type="NCBI Taxonomy" id="3133164"/>
    <lineage>
        <taxon>Bacteria</taxon>
        <taxon>Bacillati</taxon>
        <taxon>Bacillota</taxon>
        <taxon>Clostridia</taxon>
        <taxon>Lachnospirales</taxon>
        <taxon>Lachnospiraceae</taxon>
        <taxon>Hominiventricola</taxon>
    </lineage>
</organism>
<dbReference type="EMBL" id="JBBMFC010000005">
    <property type="protein sequence ID" value="MEQ2577980.1"/>
    <property type="molecule type" value="Genomic_DNA"/>
</dbReference>
<evidence type="ECO:0000256" key="1">
    <source>
        <dbReference type="ARBA" id="ARBA00023015"/>
    </source>
</evidence>
<dbReference type="SMART" id="SM00345">
    <property type="entry name" value="HTH_GNTR"/>
    <property type="match status" value="1"/>
</dbReference>
<dbReference type="InterPro" id="IPR008920">
    <property type="entry name" value="TF_FadR/GntR_C"/>
</dbReference>
<dbReference type="Pfam" id="PF00392">
    <property type="entry name" value="GntR"/>
    <property type="match status" value="1"/>
</dbReference>
<evidence type="ECO:0000313" key="6">
    <source>
        <dbReference type="Proteomes" id="UP001470288"/>
    </source>
</evidence>
<protein>
    <submittedName>
        <fullName evidence="5">GntR family transcriptional regulator</fullName>
    </submittedName>
</protein>